<evidence type="ECO:0000313" key="9">
    <source>
        <dbReference type="Proteomes" id="UP000324351"/>
    </source>
</evidence>
<keyword evidence="9" id="KW-1185">Reference proteome</keyword>
<dbReference type="InterPro" id="IPR014284">
    <property type="entry name" value="RNA_pol_sigma-70_dom"/>
</dbReference>
<name>A0A5B1MAB7_9ACTN</name>
<dbReference type="NCBIfam" id="TIGR02983">
    <property type="entry name" value="SigE-fam_strep"/>
    <property type="match status" value="1"/>
</dbReference>
<dbReference type="GO" id="GO:0003677">
    <property type="term" value="F:DNA binding"/>
    <property type="evidence" value="ECO:0007669"/>
    <property type="project" value="UniProtKB-KW"/>
</dbReference>
<evidence type="ECO:0000259" key="6">
    <source>
        <dbReference type="Pfam" id="PF04542"/>
    </source>
</evidence>
<dbReference type="Gene3D" id="1.10.1740.10">
    <property type="match status" value="1"/>
</dbReference>
<dbReference type="SUPFAM" id="SSF88946">
    <property type="entry name" value="Sigma2 domain of RNA polymerase sigma factors"/>
    <property type="match status" value="1"/>
</dbReference>
<dbReference type="PANTHER" id="PTHR43133:SF50">
    <property type="entry name" value="ECF RNA POLYMERASE SIGMA FACTOR SIGM"/>
    <property type="match status" value="1"/>
</dbReference>
<dbReference type="NCBIfam" id="TIGR02937">
    <property type="entry name" value="sigma70-ECF"/>
    <property type="match status" value="1"/>
</dbReference>
<dbReference type="InterPro" id="IPR013324">
    <property type="entry name" value="RNA_pol_sigma_r3/r4-like"/>
</dbReference>
<dbReference type="Proteomes" id="UP000324351">
    <property type="component" value="Unassembled WGS sequence"/>
</dbReference>
<keyword evidence="2" id="KW-0805">Transcription regulation</keyword>
<dbReference type="GO" id="GO:0016987">
    <property type="term" value="F:sigma factor activity"/>
    <property type="evidence" value="ECO:0007669"/>
    <property type="project" value="UniProtKB-KW"/>
</dbReference>
<comment type="caution">
    <text evidence="8">The sequence shown here is derived from an EMBL/GenBank/DDBJ whole genome shotgun (WGS) entry which is preliminary data.</text>
</comment>
<keyword evidence="4" id="KW-0238">DNA-binding</keyword>
<proteinExistence type="inferred from homology"/>
<dbReference type="Pfam" id="PF08281">
    <property type="entry name" value="Sigma70_r4_2"/>
    <property type="match status" value="1"/>
</dbReference>
<organism evidence="8 9">
    <name type="scientific">Nocardioides antri</name>
    <dbReference type="NCBI Taxonomy" id="2607659"/>
    <lineage>
        <taxon>Bacteria</taxon>
        <taxon>Bacillati</taxon>
        <taxon>Actinomycetota</taxon>
        <taxon>Actinomycetes</taxon>
        <taxon>Propionibacteriales</taxon>
        <taxon>Nocardioidaceae</taxon>
        <taxon>Nocardioides</taxon>
    </lineage>
</organism>
<feature type="domain" description="RNA polymerase sigma factor 70 region 4 type 2" evidence="7">
    <location>
        <begin position="111"/>
        <end position="162"/>
    </location>
</feature>
<feature type="domain" description="RNA polymerase sigma-70 region 2" evidence="6">
    <location>
        <begin position="20"/>
        <end position="87"/>
    </location>
</feature>
<accession>A0A5B1MAB7</accession>
<dbReference type="GO" id="GO:0006352">
    <property type="term" value="P:DNA-templated transcription initiation"/>
    <property type="evidence" value="ECO:0007669"/>
    <property type="project" value="InterPro"/>
</dbReference>
<evidence type="ECO:0000313" key="8">
    <source>
        <dbReference type="EMBL" id="KAA1428877.1"/>
    </source>
</evidence>
<protein>
    <submittedName>
        <fullName evidence="8">SigE family RNA polymerase sigma factor</fullName>
    </submittedName>
</protein>
<dbReference type="InterPro" id="IPR007627">
    <property type="entry name" value="RNA_pol_sigma70_r2"/>
</dbReference>
<dbReference type="InterPro" id="IPR039425">
    <property type="entry name" value="RNA_pol_sigma-70-like"/>
</dbReference>
<evidence type="ECO:0000256" key="2">
    <source>
        <dbReference type="ARBA" id="ARBA00023015"/>
    </source>
</evidence>
<keyword evidence="5" id="KW-0804">Transcription</keyword>
<dbReference type="InterPro" id="IPR036388">
    <property type="entry name" value="WH-like_DNA-bd_sf"/>
</dbReference>
<sequence length="174" mass="19039">MDVGVTDRAADAGPGFDAWVEARVPALVRFAYLVTGSQDDAEDAVQSALANACEKWSWVGGREDPDAYVRRMVVNAHISAWRRSGRRESPVAEVRGTETSDPAATVVRHDAVWRTCAGLPPQQRAAVVLRFYEDLEYAEIAEILGVAEATVRSHVHRALAALRRELEAAERGEA</sequence>
<dbReference type="InterPro" id="IPR014325">
    <property type="entry name" value="RNA_pol_sigma-E_actinobac"/>
</dbReference>
<comment type="similarity">
    <text evidence="1">Belongs to the sigma-70 factor family. ECF subfamily.</text>
</comment>
<dbReference type="Gene3D" id="1.10.10.10">
    <property type="entry name" value="Winged helix-like DNA-binding domain superfamily/Winged helix DNA-binding domain"/>
    <property type="match status" value="1"/>
</dbReference>
<dbReference type="InterPro" id="IPR013249">
    <property type="entry name" value="RNA_pol_sigma70_r4_t2"/>
</dbReference>
<evidence type="ECO:0000256" key="1">
    <source>
        <dbReference type="ARBA" id="ARBA00010641"/>
    </source>
</evidence>
<evidence type="ECO:0000259" key="7">
    <source>
        <dbReference type="Pfam" id="PF08281"/>
    </source>
</evidence>
<dbReference type="AlphaFoldDB" id="A0A5B1MAB7"/>
<dbReference type="InterPro" id="IPR013325">
    <property type="entry name" value="RNA_pol_sigma_r2"/>
</dbReference>
<evidence type="ECO:0000256" key="4">
    <source>
        <dbReference type="ARBA" id="ARBA00023125"/>
    </source>
</evidence>
<keyword evidence="3" id="KW-0731">Sigma factor</keyword>
<evidence type="ECO:0000256" key="5">
    <source>
        <dbReference type="ARBA" id="ARBA00023163"/>
    </source>
</evidence>
<dbReference type="Pfam" id="PF04542">
    <property type="entry name" value="Sigma70_r2"/>
    <property type="match status" value="1"/>
</dbReference>
<dbReference type="EMBL" id="VUJW01000001">
    <property type="protein sequence ID" value="KAA1428877.1"/>
    <property type="molecule type" value="Genomic_DNA"/>
</dbReference>
<reference evidence="8 9" key="1">
    <citation type="submission" date="2019-09" db="EMBL/GenBank/DDBJ databases">
        <title>Nocardioides panacisoli sp. nov., isolated from the soil of a ginseng field.</title>
        <authorList>
            <person name="Cho C."/>
        </authorList>
    </citation>
    <scope>NUCLEOTIDE SEQUENCE [LARGE SCALE GENOMIC DNA]</scope>
    <source>
        <strain evidence="8 9">BN140041</strain>
    </source>
</reference>
<evidence type="ECO:0000256" key="3">
    <source>
        <dbReference type="ARBA" id="ARBA00023082"/>
    </source>
</evidence>
<dbReference type="SUPFAM" id="SSF88659">
    <property type="entry name" value="Sigma3 and sigma4 domains of RNA polymerase sigma factors"/>
    <property type="match status" value="1"/>
</dbReference>
<dbReference type="CDD" id="cd06171">
    <property type="entry name" value="Sigma70_r4"/>
    <property type="match status" value="1"/>
</dbReference>
<dbReference type="PANTHER" id="PTHR43133">
    <property type="entry name" value="RNA POLYMERASE ECF-TYPE SIGMA FACTO"/>
    <property type="match status" value="1"/>
</dbReference>
<gene>
    <name evidence="8" type="ORF">F0U47_01275</name>
</gene>
<reference evidence="8 9" key="2">
    <citation type="submission" date="2019-09" db="EMBL/GenBank/DDBJ databases">
        <authorList>
            <person name="Jin C."/>
        </authorList>
    </citation>
    <scope>NUCLEOTIDE SEQUENCE [LARGE SCALE GENOMIC DNA]</scope>
    <source>
        <strain evidence="8 9">BN140041</strain>
    </source>
</reference>